<keyword evidence="8" id="KW-1185">Reference proteome</keyword>
<gene>
    <name evidence="7" type="ORF">ISU02_06795</name>
</gene>
<evidence type="ECO:0000313" key="7">
    <source>
        <dbReference type="EMBL" id="MBF4692819.1"/>
    </source>
</evidence>
<keyword evidence="4 6" id="KW-1133">Transmembrane helix</keyword>
<protein>
    <submittedName>
        <fullName evidence="7">DUF445 family protein</fullName>
    </submittedName>
</protein>
<dbReference type="Pfam" id="PF04286">
    <property type="entry name" value="DUF445"/>
    <property type="match status" value="2"/>
</dbReference>
<sequence length="204" mass="22738">MLLRMLLKLLILAMIGGVIGWMTNVIAIKLLFRPINPIKIPLTPLKLQGLIPKRKTEISRSIGEIVDQELISIEQILDHIIEQTDKNQVIALIKAKVVAIAEEKMPAIIPSMFKNSIIANIGEIIDQNGEQIIVEMTENLSHKVIESVDIAKIVEDKLNAYDFEKLEEMTLKIAKTELKAIEILGGVIGFFIGIIQGVVVLFIL</sequence>
<dbReference type="RefSeq" id="WP_194701055.1">
    <property type="nucleotide sequence ID" value="NZ_JADKNH010000003.1"/>
</dbReference>
<dbReference type="EMBL" id="JADKNH010000003">
    <property type="protein sequence ID" value="MBF4692819.1"/>
    <property type="molecule type" value="Genomic_DNA"/>
</dbReference>
<feature type="transmembrane region" description="Helical" evidence="6">
    <location>
        <begin position="6"/>
        <end position="32"/>
    </location>
</feature>
<dbReference type="Proteomes" id="UP000614200">
    <property type="component" value="Unassembled WGS sequence"/>
</dbReference>
<evidence type="ECO:0000313" key="8">
    <source>
        <dbReference type="Proteomes" id="UP000614200"/>
    </source>
</evidence>
<evidence type="ECO:0000256" key="3">
    <source>
        <dbReference type="ARBA" id="ARBA00022692"/>
    </source>
</evidence>
<keyword evidence="5 6" id="KW-0472">Membrane</keyword>
<keyword evidence="3 6" id="KW-0812">Transmembrane</keyword>
<feature type="transmembrane region" description="Helical" evidence="6">
    <location>
        <begin position="181"/>
        <end position="203"/>
    </location>
</feature>
<proteinExistence type="inferred from homology"/>
<comment type="caution">
    <text evidence="7">The sequence shown here is derived from an EMBL/GenBank/DDBJ whole genome shotgun (WGS) entry which is preliminary data.</text>
</comment>
<dbReference type="InterPro" id="IPR007383">
    <property type="entry name" value="DUF445"/>
</dbReference>
<dbReference type="PANTHER" id="PTHR35791:SF1">
    <property type="entry name" value="UPF0754 MEMBRANE PROTEIN YHEB"/>
    <property type="match status" value="1"/>
</dbReference>
<evidence type="ECO:0000256" key="6">
    <source>
        <dbReference type="SAM" id="Phobius"/>
    </source>
</evidence>
<comment type="subcellular location">
    <subcellularLocation>
        <location evidence="1">Endomembrane system</location>
    </subcellularLocation>
</comment>
<evidence type="ECO:0000256" key="5">
    <source>
        <dbReference type="ARBA" id="ARBA00023136"/>
    </source>
</evidence>
<evidence type="ECO:0000256" key="2">
    <source>
        <dbReference type="ARBA" id="ARBA00008053"/>
    </source>
</evidence>
<name>A0ABR9ZQU4_9FIRM</name>
<accession>A0ABR9ZQU4</accession>
<comment type="similarity">
    <text evidence="2">Belongs to the UPF0754 family.</text>
</comment>
<evidence type="ECO:0000256" key="4">
    <source>
        <dbReference type="ARBA" id="ARBA00022989"/>
    </source>
</evidence>
<evidence type="ECO:0000256" key="1">
    <source>
        <dbReference type="ARBA" id="ARBA00004308"/>
    </source>
</evidence>
<reference evidence="7 8" key="1">
    <citation type="submission" date="2020-11" db="EMBL/GenBank/DDBJ databases">
        <title>Fusibacter basophilias sp. nov.</title>
        <authorList>
            <person name="Qiu D."/>
        </authorList>
    </citation>
    <scope>NUCLEOTIDE SEQUENCE [LARGE SCALE GENOMIC DNA]</scope>
    <source>
        <strain evidence="7 8">Q10-2</strain>
    </source>
</reference>
<organism evidence="7 8">
    <name type="scientific">Fusibacter ferrireducens</name>
    <dbReference type="NCBI Taxonomy" id="2785058"/>
    <lineage>
        <taxon>Bacteria</taxon>
        <taxon>Bacillati</taxon>
        <taxon>Bacillota</taxon>
        <taxon>Clostridia</taxon>
        <taxon>Eubacteriales</taxon>
        <taxon>Eubacteriales Family XII. Incertae Sedis</taxon>
        <taxon>Fusibacter</taxon>
    </lineage>
</organism>
<dbReference type="PANTHER" id="PTHR35791">
    <property type="entry name" value="UPF0754 MEMBRANE PROTEIN YHEB"/>
    <property type="match status" value="1"/>
</dbReference>